<dbReference type="InterPro" id="IPR057188">
    <property type="entry name" value="DUF7866"/>
</dbReference>
<proteinExistence type="predicted"/>
<keyword evidence="1" id="KW-0732">Signal</keyword>
<sequence>MTLLSLSLFITGTCTSILVSMITITELYDPHARACRYVRDRRLRFPEKGSATVAAEVSEVGNATTLDVFKRCLACRCCIGDGRFCFNTKCCYQIYCKIPDSPPTSAFSSPRNAAAILATDRNGRYFYIFNI</sequence>
<evidence type="ECO:0000259" key="2">
    <source>
        <dbReference type="Pfam" id="PF25268"/>
    </source>
</evidence>
<dbReference type="AlphaFoldDB" id="A0A6V7PDW9"/>
<dbReference type="EMBL" id="LR862147">
    <property type="protein sequence ID" value="CAD1828914.1"/>
    <property type="molecule type" value="Genomic_DNA"/>
</dbReference>
<dbReference type="Pfam" id="PF25268">
    <property type="entry name" value="DUF7866"/>
    <property type="match status" value="1"/>
</dbReference>
<gene>
    <name evidence="3" type="ORF">CB5_LOCUS12125</name>
</gene>
<feature type="domain" description="DUF7866" evidence="2">
    <location>
        <begin position="69"/>
        <end position="104"/>
    </location>
</feature>
<accession>A0A6V7PDW9</accession>
<evidence type="ECO:0000256" key="1">
    <source>
        <dbReference type="SAM" id="SignalP"/>
    </source>
</evidence>
<evidence type="ECO:0000313" key="3">
    <source>
        <dbReference type="EMBL" id="CAD1828914.1"/>
    </source>
</evidence>
<dbReference type="PANTHER" id="PTHR33786">
    <property type="entry name" value="UBIQUITIN CARBOXYL-TERMINAL HYDROLASE"/>
    <property type="match status" value="1"/>
</dbReference>
<protein>
    <recommendedName>
        <fullName evidence="2">DUF7866 domain-containing protein</fullName>
    </recommendedName>
</protein>
<dbReference type="PANTHER" id="PTHR33786:SF5">
    <property type="entry name" value="EXPRESSED PROTEIN"/>
    <property type="match status" value="1"/>
</dbReference>
<name>A0A6V7PDW9_ANACO</name>
<organism evidence="3">
    <name type="scientific">Ananas comosus var. bracteatus</name>
    <name type="common">red pineapple</name>
    <dbReference type="NCBI Taxonomy" id="296719"/>
    <lineage>
        <taxon>Eukaryota</taxon>
        <taxon>Viridiplantae</taxon>
        <taxon>Streptophyta</taxon>
        <taxon>Embryophyta</taxon>
        <taxon>Tracheophyta</taxon>
        <taxon>Spermatophyta</taxon>
        <taxon>Magnoliopsida</taxon>
        <taxon>Liliopsida</taxon>
        <taxon>Poales</taxon>
        <taxon>Bromeliaceae</taxon>
        <taxon>Bromelioideae</taxon>
        <taxon>Ananas</taxon>
    </lineage>
</organism>
<feature type="chain" id="PRO_5028113956" description="DUF7866 domain-containing protein" evidence="1">
    <location>
        <begin position="17"/>
        <end position="131"/>
    </location>
</feature>
<reference evidence="3" key="1">
    <citation type="submission" date="2020-07" db="EMBL/GenBank/DDBJ databases">
        <authorList>
            <person name="Lin J."/>
        </authorList>
    </citation>
    <scope>NUCLEOTIDE SEQUENCE</scope>
</reference>
<feature type="signal peptide" evidence="1">
    <location>
        <begin position="1"/>
        <end position="16"/>
    </location>
</feature>